<dbReference type="InterPro" id="IPR028871">
    <property type="entry name" value="BlueCu_1_BS"/>
</dbReference>
<dbReference type="GO" id="GO:0009055">
    <property type="term" value="F:electron transfer activity"/>
    <property type="evidence" value="ECO:0007669"/>
    <property type="project" value="InterPro"/>
</dbReference>
<protein>
    <submittedName>
        <fullName evidence="8">Copper binding protein, plastocyanin/azurin family</fullName>
    </submittedName>
</protein>
<evidence type="ECO:0000259" key="7">
    <source>
        <dbReference type="Pfam" id="PF00127"/>
    </source>
</evidence>
<organism evidence="8 9">
    <name type="scientific">Geodermatophilus ruber</name>
    <dbReference type="NCBI Taxonomy" id="504800"/>
    <lineage>
        <taxon>Bacteria</taxon>
        <taxon>Bacillati</taxon>
        <taxon>Actinomycetota</taxon>
        <taxon>Actinomycetes</taxon>
        <taxon>Geodermatophilales</taxon>
        <taxon>Geodermatophilaceae</taxon>
        <taxon>Geodermatophilus</taxon>
    </lineage>
</organism>
<keyword evidence="6" id="KW-0732">Signal</keyword>
<dbReference type="STRING" id="504800.SAMN04488085_109176"/>
<evidence type="ECO:0000256" key="2">
    <source>
        <dbReference type="ARBA" id="ARBA00022723"/>
    </source>
</evidence>
<keyword evidence="3" id="KW-0249">Electron transport</keyword>
<evidence type="ECO:0000256" key="1">
    <source>
        <dbReference type="ARBA" id="ARBA00022448"/>
    </source>
</evidence>
<name>A0A1I4GW27_9ACTN</name>
<feature type="signal peptide" evidence="6">
    <location>
        <begin position="1"/>
        <end position="35"/>
    </location>
</feature>
<evidence type="ECO:0000256" key="5">
    <source>
        <dbReference type="SAM" id="MobiDB-lite"/>
    </source>
</evidence>
<feature type="domain" description="Blue (type 1) copper" evidence="7">
    <location>
        <begin position="101"/>
        <end position="160"/>
    </location>
</feature>
<dbReference type="PROSITE" id="PS00196">
    <property type="entry name" value="COPPER_BLUE"/>
    <property type="match status" value="1"/>
</dbReference>
<dbReference type="InterPro" id="IPR008972">
    <property type="entry name" value="Cupredoxin"/>
</dbReference>
<keyword evidence="2" id="KW-0479">Metal-binding</keyword>
<dbReference type="SUPFAM" id="SSF49503">
    <property type="entry name" value="Cupredoxins"/>
    <property type="match status" value="1"/>
</dbReference>
<dbReference type="AlphaFoldDB" id="A0A1I4GW27"/>
<evidence type="ECO:0000256" key="3">
    <source>
        <dbReference type="ARBA" id="ARBA00022982"/>
    </source>
</evidence>
<keyword evidence="9" id="KW-1185">Reference proteome</keyword>
<dbReference type="OrthoDB" id="345021at2"/>
<dbReference type="Proteomes" id="UP000199152">
    <property type="component" value="Unassembled WGS sequence"/>
</dbReference>
<sequence length="162" mass="16258">MPAPTISTSPGRRRTARRGGALVLALALGFLGACSDGGDSASSAATSEATTPATSAPATSASPTQGAAESQTITATEGEMFIRLSADSFAPGTYSVEVTNEGSATHDLVVERDGQEVAATDSIAPGQSATLTVTLEPGDYVFYCSIGNHRAMGMEAPVTVTA</sequence>
<dbReference type="Gene3D" id="2.60.40.420">
    <property type="entry name" value="Cupredoxins - blue copper proteins"/>
    <property type="match status" value="1"/>
</dbReference>
<keyword evidence="1" id="KW-0813">Transport</keyword>
<proteinExistence type="predicted"/>
<evidence type="ECO:0000256" key="6">
    <source>
        <dbReference type="SAM" id="SignalP"/>
    </source>
</evidence>
<accession>A0A1I4GW27</accession>
<evidence type="ECO:0000313" key="9">
    <source>
        <dbReference type="Proteomes" id="UP000199152"/>
    </source>
</evidence>
<evidence type="ECO:0000256" key="4">
    <source>
        <dbReference type="ARBA" id="ARBA00023008"/>
    </source>
</evidence>
<dbReference type="GO" id="GO:0005507">
    <property type="term" value="F:copper ion binding"/>
    <property type="evidence" value="ECO:0007669"/>
    <property type="project" value="InterPro"/>
</dbReference>
<dbReference type="PROSITE" id="PS00079">
    <property type="entry name" value="MULTICOPPER_OXIDASE1"/>
    <property type="match status" value="1"/>
</dbReference>
<dbReference type="RefSeq" id="WP_143087190.1">
    <property type="nucleotide sequence ID" value="NZ_FOSW01000009.1"/>
</dbReference>
<feature type="compositionally biased region" description="Low complexity" evidence="5">
    <location>
        <begin position="40"/>
        <end position="64"/>
    </location>
</feature>
<dbReference type="Pfam" id="PF00127">
    <property type="entry name" value="Copper-bind"/>
    <property type="match status" value="1"/>
</dbReference>
<dbReference type="InParanoid" id="A0A1I4GW27"/>
<dbReference type="EMBL" id="FOSW01000009">
    <property type="protein sequence ID" value="SFL33336.1"/>
    <property type="molecule type" value="Genomic_DNA"/>
</dbReference>
<dbReference type="InterPro" id="IPR033138">
    <property type="entry name" value="Cu_oxidase_CS"/>
</dbReference>
<evidence type="ECO:0000313" key="8">
    <source>
        <dbReference type="EMBL" id="SFL33336.1"/>
    </source>
</evidence>
<gene>
    <name evidence="8" type="ORF">SAMN04488085_109176</name>
</gene>
<reference evidence="8 9" key="1">
    <citation type="submission" date="2016-10" db="EMBL/GenBank/DDBJ databases">
        <authorList>
            <person name="de Groot N.N."/>
        </authorList>
    </citation>
    <scope>NUCLEOTIDE SEQUENCE [LARGE SCALE GENOMIC DNA]</scope>
    <source>
        <strain evidence="8 9">DSM 45317</strain>
    </source>
</reference>
<feature type="chain" id="PRO_5039010476" evidence="6">
    <location>
        <begin position="36"/>
        <end position="162"/>
    </location>
</feature>
<feature type="region of interest" description="Disordered" evidence="5">
    <location>
        <begin position="39"/>
        <end position="73"/>
    </location>
</feature>
<dbReference type="CDD" id="cd00920">
    <property type="entry name" value="Cupredoxin"/>
    <property type="match status" value="1"/>
</dbReference>
<keyword evidence="4" id="KW-0186">Copper</keyword>
<dbReference type="InterPro" id="IPR000923">
    <property type="entry name" value="BlueCu_1"/>
</dbReference>